<dbReference type="PROSITE" id="PS50090">
    <property type="entry name" value="MYB_LIKE"/>
    <property type="match status" value="1"/>
</dbReference>
<keyword evidence="8" id="KW-1185">Reference proteome</keyword>
<evidence type="ECO:0000259" key="5">
    <source>
        <dbReference type="PROSITE" id="PS50090"/>
    </source>
</evidence>
<feature type="compositionally biased region" description="Polar residues" evidence="4">
    <location>
        <begin position="1"/>
        <end position="29"/>
    </location>
</feature>
<dbReference type="PANTHER" id="PTHR12802:SF155">
    <property type="entry name" value="DEUBIQUITINASE MYSM1"/>
    <property type="match status" value="1"/>
</dbReference>
<keyword evidence="3" id="KW-0539">Nucleus</keyword>
<feature type="domain" description="Myb-like" evidence="5">
    <location>
        <begin position="21"/>
        <end position="72"/>
    </location>
</feature>
<feature type="region of interest" description="Disordered" evidence="4">
    <location>
        <begin position="1"/>
        <end position="31"/>
    </location>
</feature>
<gene>
    <name evidence="7" type="ORF">Ae201684_008128</name>
</gene>
<dbReference type="VEuPathDB" id="FungiDB:AeMF1_005915"/>
<evidence type="ECO:0000256" key="4">
    <source>
        <dbReference type="SAM" id="MobiDB-lite"/>
    </source>
</evidence>
<feature type="domain" description="HTH myb-type" evidence="6">
    <location>
        <begin position="21"/>
        <end position="76"/>
    </location>
</feature>
<comment type="caution">
    <text evidence="7">The sequence shown here is derived from an EMBL/GenBank/DDBJ whole genome shotgun (WGS) entry which is preliminary data.</text>
</comment>
<sequence length="139" mass="15806">MATSMQSSFGYLASPTSSIGSQDEGTGTWTREEHERFLAGIALFPNGPWKRVAAIVKTRTVRQLRTHAQKYREKLARQERRTSTVPPQDSVERVSVDEIDSFTKMIEPIEFSQDRIQVDDCLEFLVDCCLGDLEETYAN</sequence>
<evidence type="ECO:0000313" key="7">
    <source>
        <dbReference type="EMBL" id="KAF0735442.1"/>
    </source>
</evidence>
<dbReference type="SMART" id="SM00717">
    <property type="entry name" value="SANT"/>
    <property type="match status" value="1"/>
</dbReference>
<name>A0A6G0X6B0_9STRA</name>
<dbReference type="AlphaFoldDB" id="A0A6G0X6B0"/>
<accession>A0A6G0X6B0</accession>
<dbReference type="Proteomes" id="UP000481153">
    <property type="component" value="Unassembled WGS sequence"/>
</dbReference>
<evidence type="ECO:0000256" key="3">
    <source>
        <dbReference type="ARBA" id="ARBA00023242"/>
    </source>
</evidence>
<dbReference type="InterPro" id="IPR001005">
    <property type="entry name" value="SANT/Myb"/>
</dbReference>
<dbReference type="InterPro" id="IPR017930">
    <property type="entry name" value="Myb_dom"/>
</dbReference>
<dbReference type="GO" id="GO:0003677">
    <property type="term" value="F:DNA binding"/>
    <property type="evidence" value="ECO:0007669"/>
    <property type="project" value="InterPro"/>
</dbReference>
<dbReference type="PANTHER" id="PTHR12802">
    <property type="entry name" value="SWI/SNF COMPLEX-RELATED"/>
    <property type="match status" value="1"/>
</dbReference>
<dbReference type="Pfam" id="PF00249">
    <property type="entry name" value="Myb_DNA-binding"/>
    <property type="match status" value="1"/>
</dbReference>
<dbReference type="SUPFAM" id="SSF46689">
    <property type="entry name" value="Homeodomain-like"/>
    <property type="match status" value="1"/>
</dbReference>
<keyword evidence="2" id="KW-0804">Transcription</keyword>
<organism evidence="7 8">
    <name type="scientific">Aphanomyces euteiches</name>
    <dbReference type="NCBI Taxonomy" id="100861"/>
    <lineage>
        <taxon>Eukaryota</taxon>
        <taxon>Sar</taxon>
        <taxon>Stramenopiles</taxon>
        <taxon>Oomycota</taxon>
        <taxon>Saprolegniomycetes</taxon>
        <taxon>Saprolegniales</taxon>
        <taxon>Verrucalvaceae</taxon>
        <taxon>Aphanomyces</taxon>
    </lineage>
</organism>
<evidence type="ECO:0000256" key="2">
    <source>
        <dbReference type="ARBA" id="ARBA00023163"/>
    </source>
</evidence>
<evidence type="ECO:0000313" key="8">
    <source>
        <dbReference type="Proteomes" id="UP000481153"/>
    </source>
</evidence>
<dbReference type="InterPro" id="IPR009057">
    <property type="entry name" value="Homeodomain-like_sf"/>
</dbReference>
<dbReference type="InterPro" id="IPR006447">
    <property type="entry name" value="Myb_dom_plants"/>
</dbReference>
<evidence type="ECO:0000259" key="6">
    <source>
        <dbReference type="PROSITE" id="PS51294"/>
    </source>
</evidence>
<dbReference type="Gene3D" id="1.10.10.60">
    <property type="entry name" value="Homeodomain-like"/>
    <property type="match status" value="1"/>
</dbReference>
<dbReference type="NCBIfam" id="TIGR01557">
    <property type="entry name" value="myb_SHAQKYF"/>
    <property type="match status" value="1"/>
</dbReference>
<evidence type="ECO:0000256" key="1">
    <source>
        <dbReference type="ARBA" id="ARBA00023015"/>
    </source>
</evidence>
<proteinExistence type="predicted"/>
<protein>
    <submittedName>
        <fullName evidence="7">Uncharacterized protein</fullName>
    </submittedName>
</protein>
<dbReference type="CDD" id="cd00167">
    <property type="entry name" value="SANT"/>
    <property type="match status" value="1"/>
</dbReference>
<reference evidence="7 8" key="1">
    <citation type="submission" date="2019-07" db="EMBL/GenBank/DDBJ databases">
        <title>Genomics analysis of Aphanomyces spp. identifies a new class of oomycete effector associated with host adaptation.</title>
        <authorList>
            <person name="Gaulin E."/>
        </authorList>
    </citation>
    <scope>NUCLEOTIDE SEQUENCE [LARGE SCALE GENOMIC DNA]</scope>
    <source>
        <strain evidence="7 8">ATCC 201684</strain>
    </source>
</reference>
<dbReference type="EMBL" id="VJMJ01000098">
    <property type="protein sequence ID" value="KAF0735442.1"/>
    <property type="molecule type" value="Genomic_DNA"/>
</dbReference>
<dbReference type="PROSITE" id="PS51294">
    <property type="entry name" value="HTH_MYB"/>
    <property type="match status" value="1"/>
</dbReference>
<keyword evidence="1" id="KW-0805">Transcription regulation</keyword>